<sequence length="122" mass="13131">MDTVQDFHTGAEFRGESAVPGVHWADMRPDPAVAGIQGALEAGQLAAARMRFLKLTERAQAEVLQALDPATLARLADRLPSHGLAQACEHLAESERRDVLGALPGGKRHGVRVILDHRARLA</sequence>
<comment type="caution">
    <text evidence="2">The sequence shown here is derived from an EMBL/GenBank/DDBJ whole genome shotgun (WGS) entry which is preliminary data.</text>
</comment>
<keyword evidence="3" id="KW-1185">Reference proteome</keyword>
<organism evidence="2 3">
    <name type="scientific">Thioalkalivibrio halophilus</name>
    <dbReference type="NCBI Taxonomy" id="252474"/>
    <lineage>
        <taxon>Bacteria</taxon>
        <taxon>Pseudomonadati</taxon>
        <taxon>Pseudomonadota</taxon>
        <taxon>Gammaproteobacteria</taxon>
        <taxon>Chromatiales</taxon>
        <taxon>Ectothiorhodospiraceae</taxon>
        <taxon>Thioalkalivibrio</taxon>
    </lineage>
</organism>
<evidence type="ECO:0000313" key="2">
    <source>
        <dbReference type="EMBL" id="OOC10565.1"/>
    </source>
</evidence>
<dbReference type="EMBL" id="MUZR01000014">
    <property type="protein sequence ID" value="OOC10565.1"/>
    <property type="molecule type" value="Genomic_DNA"/>
</dbReference>
<dbReference type="InterPro" id="IPR006668">
    <property type="entry name" value="Mg_transptr_MgtE_intracell_dom"/>
</dbReference>
<feature type="domain" description="Magnesium transporter MgtE intracellular" evidence="1">
    <location>
        <begin position="52"/>
        <end position="116"/>
    </location>
</feature>
<dbReference type="Proteomes" id="UP000189177">
    <property type="component" value="Unassembled WGS sequence"/>
</dbReference>
<evidence type="ECO:0000259" key="1">
    <source>
        <dbReference type="Pfam" id="PF03448"/>
    </source>
</evidence>
<protein>
    <recommendedName>
        <fullName evidence="1">Magnesium transporter MgtE intracellular domain-containing protein</fullName>
    </recommendedName>
</protein>
<dbReference type="SUPFAM" id="SSF158791">
    <property type="entry name" value="MgtE N-terminal domain-like"/>
    <property type="match status" value="1"/>
</dbReference>
<evidence type="ECO:0000313" key="3">
    <source>
        <dbReference type="Proteomes" id="UP000189177"/>
    </source>
</evidence>
<accession>A0A1V2ZZR1</accession>
<dbReference type="Pfam" id="PF03448">
    <property type="entry name" value="MgtE_N"/>
    <property type="match status" value="1"/>
</dbReference>
<reference evidence="2 3" key="1">
    <citation type="submission" date="2017-02" db="EMBL/GenBank/DDBJ databases">
        <title>Genomic diversity within the haloalkaliphilic genus Thioalkalivibrio.</title>
        <authorList>
            <person name="Ahn A.-C."/>
            <person name="Meier-Kolthoff J."/>
            <person name="Overmars L."/>
            <person name="Richter M."/>
            <person name="Woyke T."/>
            <person name="Sorokin D.Y."/>
            <person name="Muyzer G."/>
        </authorList>
    </citation>
    <scope>NUCLEOTIDE SEQUENCE [LARGE SCALE GENOMIC DNA]</scope>
    <source>
        <strain evidence="2 3">HL17</strain>
    </source>
</reference>
<gene>
    <name evidence="2" type="ORF">B1A74_05200</name>
</gene>
<proteinExistence type="predicted"/>
<dbReference type="AlphaFoldDB" id="A0A1V2ZZR1"/>
<name>A0A1V2ZZR1_9GAMM</name>